<dbReference type="OrthoDB" id="4096268at2759"/>
<dbReference type="AlphaFoldDB" id="A0A7R9GG67"/>
<evidence type="ECO:0000256" key="1">
    <source>
        <dbReference type="ARBA" id="ARBA00007817"/>
    </source>
</evidence>
<dbReference type="SMART" id="SM00240">
    <property type="entry name" value="FHA"/>
    <property type="match status" value="1"/>
</dbReference>
<evidence type="ECO:0000256" key="2">
    <source>
        <dbReference type="ARBA" id="ARBA00022980"/>
    </source>
</evidence>
<evidence type="ECO:0000259" key="7">
    <source>
        <dbReference type="PROSITE" id="PS50006"/>
    </source>
</evidence>
<evidence type="ECO:0000313" key="8">
    <source>
        <dbReference type="EMBL" id="CAD7279730.1"/>
    </source>
</evidence>
<dbReference type="SUPFAM" id="SSF49879">
    <property type="entry name" value="SMAD/FHA domain"/>
    <property type="match status" value="1"/>
</dbReference>
<dbReference type="EMBL" id="CAJPEX010001765">
    <property type="protein sequence ID" value="CAG0919882.1"/>
    <property type="molecule type" value="Genomic_DNA"/>
</dbReference>
<dbReference type="InterPro" id="IPR038526">
    <property type="entry name" value="Ribosomal_eL22_sf"/>
</dbReference>
<feature type="region of interest" description="Disordered" evidence="6">
    <location>
        <begin position="1"/>
        <end position="22"/>
    </location>
</feature>
<evidence type="ECO:0000256" key="4">
    <source>
        <dbReference type="ARBA" id="ARBA00040613"/>
    </source>
</evidence>
<dbReference type="CDD" id="cd22674">
    <property type="entry name" value="FHA_PPP1R8"/>
    <property type="match status" value="1"/>
</dbReference>
<gene>
    <name evidence="8" type="ORF">NMOB1V02_LOCUS7398</name>
</gene>
<dbReference type="FunFam" id="2.60.200.20:FF:000019">
    <property type="entry name" value="Nuclear inhibitor of protein phosphatase"/>
    <property type="match status" value="1"/>
</dbReference>
<evidence type="ECO:0000256" key="3">
    <source>
        <dbReference type="ARBA" id="ARBA00023274"/>
    </source>
</evidence>
<evidence type="ECO:0000256" key="6">
    <source>
        <dbReference type="SAM" id="MobiDB-lite"/>
    </source>
</evidence>
<dbReference type="Gene3D" id="6.10.250.1290">
    <property type="match status" value="1"/>
</dbReference>
<dbReference type="InterPro" id="IPR008984">
    <property type="entry name" value="SMAD_FHA_dom_sf"/>
</dbReference>
<feature type="region of interest" description="Disordered" evidence="6">
    <location>
        <begin position="376"/>
        <end position="398"/>
    </location>
</feature>
<dbReference type="EMBL" id="OA883802">
    <property type="protein sequence ID" value="CAD7279730.1"/>
    <property type="molecule type" value="Genomic_DNA"/>
</dbReference>
<accession>A0A7R9GG67</accession>
<feature type="domain" description="FHA" evidence="7">
    <location>
        <begin position="194"/>
        <end position="246"/>
    </location>
</feature>
<reference evidence="8" key="1">
    <citation type="submission" date="2020-11" db="EMBL/GenBank/DDBJ databases">
        <authorList>
            <person name="Tran Van P."/>
        </authorList>
    </citation>
    <scope>NUCLEOTIDE SEQUENCE</scope>
</reference>
<sequence length="497" mass="55848">MVLAKAPAPKPKRHVTKKGAKGKKQKVSLKFFIDCSHPVEDGIMNAGDFEKYLTERVKIAGKTGNLSNNLVIERNKSKLTFNANVQFSKRYLKYLTKKYLKKNNLRDWLRVIASGKDSYELRYFQIDNEAEDDDEDQEGLPCVRRSRVLVSPAMANNTYQPPQYAGKPPQGLHLDVLKGDKLIQKLMIDEKKCYFFGRNPIMCDFVIDHQSCSRVHAALWWHKHLDRAFLIDLGSTHGTHIGNMRLDSNKPTPLPIDSLFHFGASTRKYIIRERPQTGQKPIMEELEQSEHAELLGLPETEMELDNLTEFNTAHNRRLAMLGLDEIEPKVKGPKKRKPGGVTFNEEEQVINPEDVDPSIGRFRNLVQSTVVPVKRTKTNSNPEGFMDTSSSPPSASMHRQQGFLSSAASLYSDLPAEQNSTPSTFGLFSSSLGSKLGISLPNPAPDVDMEVAQPKVQTTFAPKDFHPADMEDLGPKKKKYAKEAWPGRKPLSAPAPV</sequence>
<feature type="region of interest" description="Disordered" evidence="6">
    <location>
        <begin position="459"/>
        <end position="497"/>
    </location>
</feature>
<keyword evidence="3" id="KW-0687">Ribonucleoprotein</keyword>
<dbReference type="PROSITE" id="PS50006">
    <property type="entry name" value="FHA_DOMAIN"/>
    <property type="match status" value="1"/>
</dbReference>
<feature type="compositionally biased region" description="Basic residues" evidence="6">
    <location>
        <begin position="10"/>
        <end position="22"/>
    </location>
</feature>
<dbReference type="Pfam" id="PF00498">
    <property type="entry name" value="FHA"/>
    <property type="match status" value="1"/>
</dbReference>
<evidence type="ECO:0000313" key="9">
    <source>
        <dbReference type="Proteomes" id="UP000678499"/>
    </source>
</evidence>
<dbReference type="PANTHER" id="PTHR10064">
    <property type="entry name" value="60S RIBOSOMAL PROTEIN L22"/>
    <property type="match status" value="1"/>
</dbReference>
<keyword evidence="2" id="KW-0689">Ribosomal protein</keyword>
<evidence type="ECO:0000256" key="5">
    <source>
        <dbReference type="ARBA" id="ARBA00041214"/>
    </source>
</evidence>
<proteinExistence type="inferred from homology"/>
<name>A0A7R9GG67_9CRUS</name>
<dbReference type="InterPro" id="IPR000253">
    <property type="entry name" value="FHA_dom"/>
</dbReference>
<dbReference type="GO" id="GO:0003723">
    <property type="term" value="F:RNA binding"/>
    <property type="evidence" value="ECO:0007669"/>
    <property type="project" value="TreeGrafter"/>
</dbReference>
<dbReference type="GO" id="GO:1990904">
    <property type="term" value="C:ribonucleoprotein complex"/>
    <property type="evidence" value="ECO:0007669"/>
    <property type="project" value="UniProtKB-KW"/>
</dbReference>
<feature type="compositionally biased region" description="Basic and acidic residues" evidence="6">
    <location>
        <begin position="463"/>
        <end position="486"/>
    </location>
</feature>
<dbReference type="GO" id="GO:0003735">
    <property type="term" value="F:structural constituent of ribosome"/>
    <property type="evidence" value="ECO:0007669"/>
    <property type="project" value="InterPro"/>
</dbReference>
<dbReference type="PANTHER" id="PTHR10064:SF0">
    <property type="entry name" value="FI24544P1-RELATED"/>
    <property type="match status" value="1"/>
</dbReference>
<feature type="compositionally biased region" description="Polar residues" evidence="6">
    <location>
        <begin position="378"/>
        <end position="398"/>
    </location>
</feature>
<dbReference type="Gene3D" id="2.60.200.20">
    <property type="match status" value="1"/>
</dbReference>
<dbReference type="Gene3D" id="3.30.1360.210">
    <property type="match status" value="1"/>
</dbReference>
<protein>
    <recommendedName>
        <fullName evidence="4">Large ribosomal subunit protein eL22</fullName>
    </recommendedName>
    <alternativeName>
        <fullName evidence="5">60S ribosomal protein L22</fullName>
    </alternativeName>
</protein>
<dbReference type="GO" id="GO:0002181">
    <property type="term" value="P:cytoplasmic translation"/>
    <property type="evidence" value="ECO:0007669"/>
    <property type="project" value="TreeGrafter"/>
</dbReference>
<dbReference type="GO" id="GO:0005840">
    <property type="term" value="C:ribosome"/>
    <property type="evidence" value="ECO:0007669"/>
    <property type="project" value="UniProtKB-KW"/>
</dbReference>
<dbReference type="Proteomes" id="UP000678499">
    <property type="component" value="Unassembled WGS sequence"/>
</dbReference>
<comment type="similarity">
    <text evidence="1">Belongs to the eukaryotic ribosomal protein eL22 family.</text>
</comment>
<dbReference type="FunFam" id="3.30.1360.210:FF:000001">
    <property type="entry name" value="60S ribosomal protein L22 1"/>
    <property type="match status" value="1"/>
</dbReference>
<dbReference type="Pfam" id="PF01776">
    <property type="entry name" value="Ribosomal_L22e"/>
    <property type="match status" value="1"/>
</dbReference>
<organism evidence="8">
    <name type="scientific">Notodromas monacha</name>
    <dbReference type="NCBI Taxonomy" id="399045"/>
    <lineage>
        <taxon>Eukaryota</taxon>
        <taxon>Metazoa</taxon>
        <taxon>Ecdysozoa</taxon>
        <taxon>Arthropoda</taxon>
        <taxon>Crustacea</taxon>
        <taxon>Oligostraca</taxon>
        <taxon>Ostracoda</taxon>
        <taxon>Podocopa</taxon>
        <taxon>Podocopida</taxon>
        <taxon>Cypridocopina</taxon>
        <taxon>Cypridoidea</taxon>
        <taxon>Cyprididae</taxon>
        <taxon>Notodromas</taxon>
    </lineage>
</organism>
<dbReference type="GO" id="GO:0005737">
    <property type="term" value="C:cytoplasm"/>
    <property type="evidence" value="ECO:0007669"/>
    <property type="project" value="UniProtKB-ARBA"/>
</dbReference>
<keyword evidence="9" id="KW-1185">Reference proteome</keyword>
<dbReference type="InterPro" id="IPR002671">
    <property type="entry name" value="Ribosomal_eL22"/>
</dbReference>